<evidence type="ECO:0000256" key="1">
    <source>
        <dbReference type="ARBA" id="ARBA00004123"/>
    </source>
</evidence>
<dbReference type="GO" id="GO:0045944">
    <property type="term" value="P:positive regulation of transcription by RNA polymerase II"/>
    <property type="evidence" value="ECO:0007669"/>
    <property type="project" value="UniProtKB-ARBA"/>
</dbReference>
<evidence type="ECO:0000256" key="4">
    <source>
        <dbReference type="ARBA" id="ARBA00023242"/>
    </source>
</evidence>
<dbReference type="InterPro" id="IPR017970">
    <property type="entry name" value="Homeobox_CS"/>
</dbReference>
<keyword evidence="4 5" id="KW-0539">Nucleus</keyword>
<keyword evidence="2 5" id="KW-0238">DNA-binding</keyword>
<name>A0A9J7CPR7_MUSDO</name>
<dbReference type="Pfam" id="PF00046">
    <property type="entry name" value="Homeodomain"/>
    <property type="match status" value="1"/>
</dbReference>
<dbReference type="CDD" id="cd00086">
    <property type="entry name" value="homeodomain"/>
    <property type="match status" value="1"/>
</dbReference>
<keyword evidence="3 5" id="KW-0371">Homeobox</keyword>
<proteinExistence type="predicted"/>
<dbReference type="SUPFAM" id="SSF46689">
    <property type="entry name" value="Homeodomain-like"/>
    <property type="match status" value="1"/>
</dbReference>
<dbReference type="KEGG" id="mde:101897399"/>
<dbReference type="AlphaFoldDB" id="A0A9J7CPR7"/>
<dbReference type="RefSeq" id="XP_005180988.3">
    <property type="nucleotide sequence ID" value="XM_005180931.3"/>
</dbReference>
<dbReference type="PRINTS" id="PR00024">
    <property type="entry name" value="HOMEOBOX"/>
</dbReference>
<dbReference type="SMART" id="SM00389">
    <property type="entry name" value="HOX"/>
    <property type="match status" value="1"/>
</dbReference>
<dbReference type="Gene3D" id="1.10.10.60">
    <property type="entry name" value="Homeodomain-like"/>
    <property type="match status" value="1"/>
</dbReference>
<evidence type="ECO:0000256" key="3">
    <source>
        <dbReference type="ARBA" id="ARBA00023155"/>
    </source>
</evidence>
<accession>A0A9J7CPR7</accession>
<dbReference type="PANTHER" id="PTHR45664">
    <property type="entry name" value="PROTEIN ZERKNUELLT 1-RELATED"/>
    <property type="match status" value="1"/>
</dbReference>
<evidence type="ECO:0000313" key="9">
    <source>
        <dbReference type="RefSeq" id="XP_058983086.1"/>
    </source>
</evidence>
<evidence type="ECO:0000256" key="5">
    <source>
        <dbReference type="PROSITE-ProRule" id="PRU00108"/>
    </source>
</evidence>
<dbReference type="KEGG" id="mde:101897218"/>
<dbReference type="RefSeq" id="XP_058983086.1">
    <property type="nucleotide sequence ID" value="XM_059127103.1"/>
</dbReference>
<comment type="subcellular location">
    <subcellularLocation>
        <location evidence="1 5 6">Nucleus</location>
    </subcellularLocation>
</comment>
<organism evidence="8 9">
    <name type="scientific">Musca domestica</name>
    <name type="common">House fly</name>
    <dbReference type="NCBI Taxonomy" id="7370"/>
    <lineage>
        <taxon>Eukaryota</taxon>
        <taxon>Metazoa</taxon>
        <taxon>Ecdysozoa</taxon>
        <taxon>Arthropoda</taxon>
        <taxon>Hexapoda</taxon>
        <taxon>Insecta</taxon>
        <taxon>Pterygota</taxon>
        <taxon>Neoptera</taxon>
        <taxon>Endopterygota</taxon>
        <taxon>Diptera</taxon>
        <taxon>Brachycera</taxon>
        <taxon>Muscomorpha</taxon>
        <taxon>Muscoidea</taxon>
        <taxon>Muscidae</taxon>
        <taxon>Musca</taxon>
    </lineage>
</organism>
<dbReference type="PROSITE" id="PS00027">
    <property type="entry name" value="HOMEOBOX_1"/>
    <property type="match status" value="1"/>
</dbReference>
<evidence type="ECO:0000313" key="8">
    <source>
        <dbReference type="Proteomes" id="UP001652621"/>
    </source>
</evidence>
<dbReference type="InterPro" id="IPR009057">
    <property type="entry name" value="Homeodomain-like_sf"/>
</dbReference>
<gene>
    <name evidence="9" type="primary">LOC101897399</name>
</gene>
<dbReference type="GO" id="GO:0000978">
    <property type="term" value="F:RNA polymerase II cis-regulatory region sequence-specific DNA binding"/>
    <property type="evidence" value="ECO:0007669"/>
    <property type="project" value="TreeGrafter"/>
</dbReference>
<evidence type="ECO:0000256" key="6">
    <source>
        <dbReference type="RuleBase" id="RU000682"/>
    </source>
</evidence>
<dbReference type="PANTHER" id="PTHR45664:SF12">
    <property type="entry name" value="PANCREAS_DUODENUM HOMEOBOX PROTEIN 1"/>
    <property type="match status" value="1"/>
</dbReference>
<dbReference type="GO" id="GO:0000981">
    <property type="term" value="F:DNA-binding transcription factor activity, RNA polymerase II-specific"/>
    <property type="evidence" value="ECO:0007669"/>
    <property type="project" value="InterPro"/>
</dbReference>
<evidence type="ECO:0000259" key="7">
    <source>
        <dbReference type="PROSITE" id="PS50071"/>
    </source>
</evidence>
<dbReference type="GeneID" id="101897399"/>
<feature type="DNA-binding region" description="Homeobox" evidence="5">
    <location>
        <begin position="69"/>
        <end position="128"/>
    </location>
</feature>
<dbReference type="Proteomes" id="UP001652621">
    <property type="component" value="Unplaced"/>
</dbReference>
<keyword evidence="8" id="KW-1185">Reference proteome</keyword>
<dbReference type="InterPro" id="IPR020479">
    <property type="entry name" value="HD_metazoa"/>
</dbReference>
<feature type="domain" description="Homeobox" evidence="7">
    <location>
        <begin position="67"/>
        <end position="127"/>
    </location>
</feature>
<sequence>MEFLNNNTNMTFEEYLTQSLQYQSANIIENILNAPMMQVATTIPSPTYSCEPISAPLSPSSSIDSKGKAKRIRTAFTSRQLIELEREFHVNKYLCRPRRIEIADRLELSERQVKIWFQNRRMKSKKDATRGAKTYNKLRCHSVGNNDNEFSALTPQNSNITGNSNTNNFSNHINEYSQQQYPACLPQLPVKEEFPECYQVPQLPAISQYSSQTLNDSIYVNTDANNYQTNPDSPPTSMEYFDSAFYSSAESSLFDNLQPLPTFNNEKDVLDFLMSEEVPSFGNTTNQTNSTASSMSSLNSSSFNSLDFDMDFDFVQNLLDM</sequence>
<dbReference type="GO" id="GO:0005634">
    <property type="term" value="C:nucleus"/>
    <property type="evidence" value="ECO:0007669"/>
    <property type="project" value="UniProtKB-SubCell"/>
</dbReference>
<reference evidence="9" key="1">
    <citation type="submission" date="2025-08" db="UniProtKB">
        <authorList>
            <consortium name="RefSeq"/>
        </authorList>
    </citation>
    <scope>IDENTIFICATION</scope>
    <source>
        <strain evidence="9">Aabys</strain>
        <tissue evidence="9">Whole body</tissue>
    </source>
</reference>
<dbReference type="PROSITE" id="PS50071">
    <property type="entry name" value="HOMEOBOX_2"/>
    <property type="match status" value="1"/>
</dbReference>
<protein>
    <submittedName>
        <fullName evidence="9">Protein zerknuellt 2-like</fullName>
    </submittedName>
</protein>
<evidence type="ECO:0000256" key="2">
    <source>
        <dbReference type="ARBA" id="ARBA00023125"/>
    </source>
</evidence>
<dbReference type="InterPro" id="IPR001356">
    <property type="entry name" value="HD"/>
</dbReference>